<keyword evidence="1" id="KW-0808">Transferase</keyword>
<dbReference type="PANTHER" id="PTHR42905">
    <property type="entry name" value="PHOSPHOENOLPYRUVATE CARBOXYLASE"/>
    <property type="match status" value="1"/>
</dbReference>
<gene>
    <name evidence="1" type="ORF">UO65_1007</name>
</gene>
<dbReference type="GO" id="GO:0008807">
    <property type="term" value="F:carboxyvinyl-carboxyphosphonate phosphorylmutase activity"/>
    <property type="evidence" value="ECO:0007669"/>
    <property type="project" value="UniProtKB-EC"/>
</dbReference>
<keyword evidence="2" id="KW-1185">Reference proteome</keyword>
<sequence length="267" mass="26866">MSEWQNKAAAFRALHDDGVLVLPNAWDAGSAVAVVRAGAAAVATSSAGVSWSLGRPDGHGVSGADMVEAVRRIAGAVQVPVTADVEGGYEDVAATVRGVVDAGAVGVNLEDPLSGTELRAAAAQADLIRVARAAGGADLWINARTDVYLLGIGEPGGRFDEVVSRGRVYADAGADSFFVPGLLDLEVLAALTAAVPLPVNALAGPGAPGIAELGAAGVRRVSLGAAVSKAVFGLVHRATREVLAEGTYGALADAMDYDAVNGLFDRS</sequence>
<dbReference type="Pfam" id="PF13714">
    <property type="entry name" value="PEP_mutase"/>
    <property type="match status" value="1"/>
</dbReference>
<dbReference type="InterPro" id="IPR015813">
    <property type="entry name" value="Pyrv/PenolPyrv_kinase-like_dom"/>
</dbReference>
<evidence type="ECO:0000313" key="1">
    <source>
        <dbReference type="EMBL" id="EWC63710.1"/>
    </source>
</evidence>
<organism evidence="1 2">
    <name type="scientific">Actinokineospora spheciospongiae</name>
    <dbReference type="NCBI Taxonomy" id="909613"/>
    <lineage>
        <taxon>Bacteria</taxon>
        <taxon>Bacillati</taxon>
        <taxon>Actinomycetota</taxon>
        <taxon>Actinomycetes</taxon>
        <taxon>Pseudonocardiales</taxon>
        <taxon>Pseudonocardiaceae</taxon>
        <taxon>Actinokineospora</taxon>
    </lineage>
</organism>
<dbReference type="Proteomes" id="UP000019277">
    <property type="component" value="Unassembled WGS sequence"/>
</dbReference>
<dbReference type="RefSeq" id="WP_035279129.1">
    <property type="nucleotide sequence ID" value="NZ_AYXG01000039.1"/>
</dbReference>
<proteinExistence type="predicted"/>
<dbReference type="PANTHER" id="PTHR42905:SF16">
    <property type="entry name" value="CARBOXYPHOSPHONOENOLPYRUVATE PHOSPHONOMUTASE-LIKE PROTEIN (AFU_ORTHOLOGUE AFUA_5G07230)"/>
    <property type="match status" value="1"/>
</dbReference>
<accession>A0A8E2X659</accession>
<dbReference type="InterPro" id="IPR040442">
    <property type="entry name" value="Pyrv_kinase-like_dom_sf"/>
</dbReference>
<dbReference type="PATRIC" id="fig|909613.9.peg.1021"/>
<dbReference type="AlphaFoldDB" id="W7IS09"/>
<comment type="caution">
    <text evidence="1">The sequence shown here is derived from an EMBL/GenBank/DDBJ whole genome shotgun (WGS) entry which is preliminary data.</text>
</comment>
<accession>W7IS09</accession>
<dbReference type="InterPro" id="IPR039556">
    <property type="entry name" value="ICL/PEPM"/>
</dbReference>
<name>W7IS09_9PSEU</name>
<dbReference type="EMBL" id="AYXG01000039">
    <property type="protein sequence ID" value="EWC63710.1"/>
    <property type="molecule type" value="Genomic_DNA"/>
</dbReference>
<dbReference type="OrthoDB" id="9780430at2"/>
<dbReference type="eggNOG" id="COG2513">
    <property type="taxonomic scope" value="Bacteria"/>
</dbReference>
<dbReference type="STRING" id="909613.UO65_1007"/>
<protein>
    <submittedName>
        <fullName evidence="1">Putative carboxyvinyl-carboxyphosphonate phosphorylmutase</fullName>
        <ecNumber evidence="1">2.7.8.23</ecNumber>
    </submittedName>
</protein>
<dbReference type="EC" id="2.7.8.23" evidence="1"/>
<dbReference type="CDD" id="cd00377">
    <property type="entry name" value="ICL_PEPM"/>
    <property type="match status" value="1"/>
</dbReference>
<dbReference type="SUPFAM" id="SSF51621">
    <property type="entry name" value="Phosphoenolpyruvate/pyruvate domain"/>
    <property type="match status" value="1"/>
</dbReference>
<evidence type="ECO:0000313" key="2">
    <source>
        <dbReference type="Proteomes" id="UP000019277"/>
    </source>
</evidence>
<dbReference type="Gene3D" id="3.20.20.60">
    <property type="entry name" value="Phosphoenolpyruvate-binding domains"/>
    <property type="match status" value="1"/>
</dbReference>
<reference evidence="1 2" key="1">
    <citation type="journal article" date="2014" name="Genome Announc.">
        <title>Draft Genome Sequence of the Antitrypanosomally Active Sponge-Associated Bacterium Actinokineospora sp. Strain EG49.</title>
        <authorList>
            <person name="Harjes J."/>
            <person name="Ryu T."/>
            <person name="Abdelmohsen U.R."/>
            <person name="Moitinho-Silva L."/>
            <person name="Horn H."/>
            <person name="Ravasi T."/>
            <person name="Hentschel U."/>
        </authorList>
    </citation>
    <scope>NUCLEOTIDE SEQUENCE [LARGE SCALE GENOMIC DNA]</scope>
    <source>
        <strain evidence="1 2">EG49</strain>
    </source>
</reference>